<gene>
    <name evidence="2" type="ORF">ROZALSC1DRAFT_24363</name>
</gene>
<accession>A0A4P9YG40</accession>
<dbReference type="AlphaFoldDB" id="A0A4P9YG40"/>
<reference evidence="3" key="1">
    <citation type="journal article" date="2018" name="Nat. Microbiol.">
        <title>Leveraging single-cell genomics to expand the fungal tree of life.</title>
        <authorList>
            <person name="Ahrendt S.R."/>
            <person name="Quandt C.A."/>
            <person name="Ciobanu D."/>
            <person name="Clum A."/>
            <person name="Salamov A."/>
            <person name="Andreopoulos B."/>
            <person name="Cheng J.F."/>
            <person name="Woyke T."/>
            <person name="Pelin A."/>
            <person name="Henrissat B."/>
            <person name="Reynolds N.K."/>
            <person name="Benny G.L."/>
            <person name="Smith M.E."/>
            <person name="James T.Y."/>
            <person name="Grigoriev I.V."/>
        </authorList>
    </citation>
    <scope>NUCLEOTIDE SEQUENCE [LARGE SCALE GENOMIC DNA]</scope>
    <source>
        <strain evidence="3">CSF55</strain>
    </source>
</reference>
<sequence>MAPLKHPSLSLSSSKSKIKMNYPLNNDVFQSHPVLTNLEIFMDPLQNSFKSKETISNSSPSKQLSKMNLPVVDCSQSSFEANHDQSKNQSCHKYLNSPMDPFKHLSLSLSLSKSRIKMNLPLNNDACIENQPVPLNQHPSISAPKSKIDMDLPLENDVLFQNRPSLNPMSSNAMLNLNVKQFTCTHPEEKESNLVESGHLCRDKLGDRFTQIASCRINKLSNPKQQHKVSDDCSSEITIPKLEILNSNSKINFKENMINEINDERKRNYFISSTSRVEKDTCKGLKNSSPEESLMDEERIFSQAICNGVDVSIPNERIISNNYCSSSPNNSFSNHFSLKDVNISFAQPSSMFSESSNMVSNFKSQKTSSLNDSSLIVSPPNDSTPFQNETSNKIKCSQEGPSIAQDSQSISSSSVGLMANERKFSNSLPYPSKWIAPSLNQSTVSKHALRQSTINKSRGRELGQMKPRENIKESMKTKIRKSTSISKMTSHSMRTNCIKFFKYFEPRTESEGGEGGGKPSQAGRSGEGGKQKEVKMNQREYAENMDNRREIKGDEDGTAHIGVFNGKVEKVEEGEVMKQRGESERTHVDLDKLTLEDDEGGVDVLMGRKFDQSVEEGGVKEQADLVERIKSNLNNSDKRSLEDDEGEVDVLMEIEEEGELKKRGDVVERIEYELYKLHKGIVEDDEGGVEILMGPEFNQIETELEEGGVEEKGSVVERDLDIMKIGVDEGGVDIRMRLKIDHVEMEVEKGGVKEQGGVVEMKIDDDEGGIDVIDALMGPELDQFETKLNEEGEKEQGGVADIIKSNFNNLHKVIEDVEGGVDVVMGPEFNQIETKVEEGGVMESSGVAERDMDKMKFEDDEGGVDVLMGPEFDQIETEVEKGGVKEQGGVAERIKSNLNNSHKVIEDVEGGVDVVMNPEFDKIGIEIEEGGVMGK</sequence>
<proteinExistence type="predicted"/>
<name>A0A4P9YG40_ROZAC</name>
<evidence type="ECO:0000256" key="1">
    <source>
        <dbReference type="SAM" id="MobiDB-lite"/>
    </source>
</evidence>
<protein>
    <submittedName>
        <fullName evidence="2">Uncharacterized protein</fullName>
    </submittedName>
</protein>
<feature type="region of interest" description="Disordered" evidence="1">
    <location>
        <begin position="508"/>
        <end position="536"/>
    </location>
</feature>
<organism evidence="2 3">
    <name type="scientific">Rozella allomycis (strain CSF55)</name>
    <dbReference type="NCBI Taxonomy" id="988480"/>
    <lineage>
        <taxon>Eukaryota</taxon>
        <taxon>Fungi</taxon>
        <taxon>Fungi incertae sedis</taxon>
        <taxon>Cryptomycota</taxon>
        <taxon>Cryptomycota incertae sedis</taxon>
        <taxon>Rozella</taxon>
    </lineage>
</organism>
<dbReference type="Proteomes" id="UP000281549">
    <property type="component" value="Unassembled WGS sequence"/>
</dbReference>
<feature type="non-terminal residue" evidence="2">
    <location>
        <position position="935"/>
    </location>
</feature>
<evidence type="ECO:0000313" key="3">
    <source>
        <dbReference type="Proteomes" id="UP000281549"/>
    </source>
</evidence>
<dbReference type="EMBL" id="ML005924">
    <property type="protein sequence ID" value="RKP17280.1"/>
    <property type="molecule type" value="Genomic_DNA"/>
</dbReference>
<feature type="region of interest" description="Disordered" evidence="1">
    <location>
        <begin position="370"/>
        <end position="393"/>
    </location>
</feature>
<evidence type="ECO:0000313" key="2">
    <source>
        <dbReference type="EMBL" id="RKP17280.1"/>
    </source>
</evidence>
<feature type="compositionally biased region" description="Basic and acidic residues" evidence="1">
    <location>
        <begin position="527"/>
        <end position="536"/>
    </location>
</feature>